<dbReference type="EMBL" id="MCAQ01000001">
    <property type="protein sequence ID" value="RKF41959.1"/>
    <property type="molecule type" value="Genomic_DNA"/>
</dbReference>
<protein>
    <recommendedName>
        <fullName evidence="3">Fimbrillin-like protein</fullName>
    </recommendedName>
</protein>
<evidence type="ECO:0000313" key="1">
    <source>
        <dbReference type="EMBL" id="RKF41959.1"/>
    </source>
</evidence>
<evidence type="ECO:0000313" key="2">
    <source>
        <dbReference type="Proteomes" id="UP000286402"/>
    </source>
</evidence>
<accession>A0A420G9T6</accession>
<sequence length="522" mass="55363">MKKYSMKTLLCFSVIGFLLVTSCQKGKEDNTAAEKASITLKMNGIGLDDGSSTVAKASTSNTAATSSVQSFSVPFNDDLVVRATLSEVSNISATGLRASAKAATGVGAITAFNGDYTVRVYKQGNSTLLTTVNCTGGASNKFELDPGAYKFVVSSYGNPSATGADKDPLWQEINQTITSGSNVLDIVLKHKLTQVTVKFDAGSGRTISAIGGGTIEPNFANYTFDEVSGVVTFAGASSTKSLTFPTLASAQVWTSNPTMIAVGTTTVGKVRLDPVTINGTVGNVELTGLSLKQGVQYTLELNLGPKKLPTFNIGNEIWSGGNLERNPSTGEYSFGSEVNSAGDYWFPDRLLPKRLDGTNQNADGTNGGNGDPCALVLPAGTWRLPTEVEVQTLIDRTDPKQQAGKGQDNPNLVAIWNPARYVDYYNGTSATTRGMFFGVKTDEPVNFPVSERDKYLFFAYRGYYPNDNIGNVIGSEGAYLVTATAGGYKTLHMTGAAKDIGYGIGWRVASSTEAVQIRCVKK</sequence>
<name>A0A420G9T6_9SPHI</name>
<reference evidence="1 2" key="1">
    <citation type="submission" date="2016-07" db="EMBL/GenBank/DDBJ databases">
        <title>Genome analysis of Sphingobacterium siyangense T12B17.</title>
        <authorList>
            <person name="Xu D."/>
            <person name="Su Y."/>
            <person name="Zheng S."/>
        </authorList>
    </citation>
    <scope>NUCLEOTIDE SEQUENCE [LARGE SCALE GENOMIC DNA]</scope>
    <source>
        <strain evidence="1 2">T12B17</strain>
    </source>
</reference>
<evidence type="ECO:0008006" key="3">
    <source>
        <dbReference type="Google" id="ProtNLM"/>
    </source>
</evidence>
<dbReference type="PROSITE" id="PS51257">
    <property type="entry name" value="PROKAR_LIPOPROTEIN"/>
    <property type="match status" value="1"/>
</dbReference>
<comment type="caution">
    <text evidence="1">The sequence shown here is derived from an EMBL/GenBank/DDBJ whole genome shotgun (WGS) entry which is preliminary data.</text>
</comment>
<dbReference type="AlphaFoldDB" id="A0A420G9T6"/>
<organism evidence="1 2">
    <name type="scientific">Sphingobacterium siyangense</name>
    <dbReference type="NCBI Taxonomy" id="459529"/>
    <lineage>
        <taxon>Bacteria</taxon>
        <taxon>Pseudomonadati</taxon>
        <taxon>Bacteroidota</taxon>
        <taxon>Sphingobacteriia</taxon>
        <taxon>Sphingobacteriales</taxon>
        <taxon>Sphingobacteriaceae</taxon>
        <taxon>Sphingobacterium</taxon>
    </lineage>
</organism>
<keyword evidence="2" id="KW-1185">Reference proteome</keyword>
<dbReference type="Proteomes" id="UP000286402">
    <property type="component" value="Unassembled WGS sequence"/>
</dbReference>
<gene>
    <name evidence="1" type="ORF">BCY89_00125</name>
</gene>
<dbReference type="RefSeq" id="WP_120332364.1">
    <property type="nucleotide sequence ID" value="NZ_MCAQ01000001.1"/>
</dbReference>
<proteinExistence type="predicted"/>